<accession>A0A6M0K1L2</accession>
<gene>
    <name evidence="1" type="ORF">G3446_12935</name>
</gene>
<reference evidence="1 2" key="1">
    <citation type="submission" date="2020-02" db="EMBL/GenBank/DDBJ databases">
        <title>Genome sequences of Thiorhodococcus mannitoliphagus and Thiorhodococcus minor, purple sulfur photosynthetic bacteria in the gammaproteobacterial family, Chromatiaceae.</title>
        <authorList>
            <person name="Aviles F.A."/>
            <person name="Meyer T.E."/>
            <person name="Kyndt J.A."/>
        </authorList>
    </citation>
    <scope>NUCLEOTIDE SEQUENCE [LARGE SCALE GENOMIC DNA]</scope>
    <source>
        <strain evidence="1 2">DSM 11518</strain>
    </source>
</reference>
<organism evidence="1 2">
    <name type="scientific">Thiorhodococcus minor</name>
    <dbReference type="NCBI Taxonomy" id="57489"/>
    <lineage>
        <taxon>Bacteria</taxon>
        <taxon>Pseudomonadati</taxon>
        <taxon>Pseudomonadota</taxon>
        <taxon>Gammaproteobacteria</taxon>
        <taxon>Chromatiales</taxon>
        <taxon>Chromatiaceae</taxon>
        <taxon>Thiorhodococcus</taxon>
    </lineage>
</organism>
<dbReference type="AlphaFoldDB" id="A0A6M0K1L2"/>
<evidence type="ECO:0000313" key="1">
    <source>
        <dbReference type="EMBL" id="NEV62783.1"/>
    </source>
</evidence>
<dbReference type="EMBL" id="JAAIJQ010000035">
    <property type="protein sequence ID" value="NEV62783.1"/>
    <property type="molecule type" value="Genomic_DNA"/>
</dbReference>
<comment type="caution">
    <text evidence="1">The sequence shown here is derived from an EMBL/GenBank/DDBJ whole genome shotgun (WGS) entry which is preliminary data.</text>
</comment>
<name>A0A6M0K1L2_9GAMM</name>
<proteinExistence type="predicted"/>
<evidence type="ECO:0008006" key="3">
    <source>
        <dbReference type="Google" id="ProtNLM"/>
    </source>
</evidence>
<keyword evidence="2" id="KW-1185">Reference proteome</keyword>
<evidence type="ECO:0000313" key="2">
    <source>
        <dbReference type="Proteomes" id="UP000483379"/>
    </source>
</evidence>
<dbReference type="RefSeq" id="WP_164453252.1">
    <property type="nucleotide sequence ID" value="NZ_JAAIJQ010000035.1"/>
</dbReference>
<dbReference type="Proteomes" id="UP000483379">
    <property type="component" value="Unassembled WGS sequence"/>
</dbReference>
<sequence length="56" mass="6418">MQKLKQKISGCFRSTRGAEEFAVIRSYLSTLHKQSFDLYQALVLTFKGQPPMPRLA</sequence>
<protein>
    <recommendedName>
        <fullName evidence="3">Transposase</fullName>
    </recommendedName>
</protein>